<dbReference type="PATRIC" id="fig|887901.3.peg.228"/>
<dbReference type="RefSeq" id="WP_044167913.1">
    <property type="nucleotide sequence ID" value="NZ_JDFF01000008.1"/>
</dbReference>
<organism evidence="1 2">
    <name type="scientific">Porphyromonas catoniae ATCC 51270</name>
    <dbReference type="NCBI Taxonomy" id="887901"/>
    <lineage>
        <taxon>Bacteria</taxon>
        <taxon>Pseudomonadati</taxon>
        <taxon>Bacteroidota</taxon>
        <taxon>Bacteroidia</taxon>
        <taxon>Bacteroidales</taxon>
        <taxon>Porphyromonadaceae</taxon>
        <taxon>Porphyromonas</taxon>
    </lineage>
</organism>
<keyword evidence="2" id="KW-1185">Reference proteome</keyword>
<comment type="caution">
    <text evidence="1">The sequence shown here is derived from an EMBL/GenBank/DDBJ whole genome shotgun (WGS) entry which is preliminary data.</text>
</comment>
<gene>
    <name evidence="1" type="ORF">HMPREF0636_1072</name>
</gene>
<protein>
    <submittedName>
        <fullName evidence="1">Uncharacterized protein</fullName>
    </submittedName>
</protein>
<dbReference type="OrthoDB" id="1081456at2"/>
<accession>Z4X0M0</accession>
<dbReference type="EMBL" id="JDFF01000008">
    <property type="protein sequence ID" value="EWC93234.1"/>
    <property type="molecule type" value="Genomic_DNA"/>
</dbReference>
<sequence length="363" mass="40975">MHTANYRTATNGAGEVGQYPLSTETLDFTQDQIRQLHELSRIVGYNRPWVLYSPSMEDEGILLYADELITIEVLEDALENDTEYSICLREKKVDIQTPDDVYKAARTYKTAYVAPKGTAGAIGLVMSRDSNNIHSEGFYTLAQLAHLNTAQDTWEVSNDTGKLILTSNDLDFEWLGRKILFTATHNAPNVPMSLDELDNAYLTTRLLDQSTKSFLQELETRHGVRYRRVFKHPDDHTDRGEEKYPNINAYGWECLPNQVIGSCKIDINPYVSKSTVSWQKGVLQSVTLTPQGSGLLLSAAQHPMMDVNKARIEISFLHHGYGTLHAATFLRDFMQPYGRHIYLGFDGSKMTRTESIIVSVISL</sequence>
<evidence type="ECO:0000313" key="1">
    <source>
        <dbReference type="EMBL" id="EWC93234.1"/>
    </source>
</evidence>
<dbReference type="AlphaFoldDB" id="Z4X0M0"/>
<dbReference type="Proteomes" id="UP000023482">
    <property type="component" value="Unassembled WGS sequence"/>
</dbReference>
<proteinExistence type="predicted"/>
<evidence type="ECO:0000313" key="2">
    <source>
        <dbReference type="Proteomes" id="UP000023482"/>
    </source>
</evidence>
<reference evidence="1 2" key="1">
    <citation type="submission" date="2014-01" db="EMBL/GenBank/DDBJ databases">
        <authorList>
            <person name="Durkin A.S."/>
            <person name="McCorrison J."/>
            <person name="Torralba M."/>
            <person name="Gillis M."/>
            <person name="Haft D.H."/>
            <person name="Methe B."/>
            <person name="Sutton G."/>
            <person name="Nelson K.E."/>
        </authorList>
    </citation>
    <scope>NUCLEOTIDE SEQUENCE [LARGE SCALE GENOMIC DNA]</scope>
    <source>
        <strain evidence="1 2">ATCC 51270</strain>
    </source>
</reference>
<name>Z4X0M0_9PORP</name>